<dbReference type="RefSeq" id="WP_212699013.1">
    <property type="nucleotide sequence ID" value="NZ_CP058650.1"/>
</dbReference>
<evidence type="ECO:0000256" key="1">
    <source>
        <dbReference type="SAM" id="Phobius"/>
    </source>
</evidence>
<reference evidence="2" key="1">
    <citation type="submission" date="2020-07" db="EMBL/GenBank/DDBJ databases">
        <title>Vallitalea pronyensis genome.</title>
        <authorList>
            <person name="Postec A."/>
        </authorList>
    </citation>
    <scope>NUCLEOTIDE SEQUENCE</scope>
    <source>
        <strain evidence="2">FatNI3</strain>
        <plasmid evidence="2">pVpro</plasmid>
    </source>
</reference>
<keyword evidence="1" id="KW-0472">Membrane</keyword>
<sequence>MIFNDIEKLAKLFAYIMSFLSIISIGVLIMINRKDPEKRKKAIQGLFYVCIAAFVITSAYYITNNINGLIGKFANDINHNFSGGSTGGITAPTTDIKIGFGEGILIGIIEFAVTSFRVMREWILGADISIQNVLFNIEENPLVNLNVPLKNGTTVNLFNLILVSSAVFIYIMVVRTGHSIINFATDERKGAEVREYLLSWGLIIIYIASAPAFVYVMLALSNYLLGLINQIDFNNSYAAVYDMDARDYGVGVSIAKLYMIYLEFKLWTIMIFRKIVLNGFYALAPIALIVGQLKEFNASNVWLNIIIKFAVYPFYYAFAFVISTVVLNGMPNGDNPIVIIIVYGMIFKLVDIIITVFTVHKVQENARNNTPGGATMMGMVAYAITTFVRMNNSKGGKTFNGTSNATSSTQNNTTTTGSKVFSAITSYASNAVKNTANKIGVSKGLVDGVSHGLSNGAKYGGIVGGALGKAVNSNITKTALAVGAGMAVASVGENPLTGLAAFQGTKMVLNKMPMDKVGKGLGKVSGASANAIVGGMQSIGQAMSSKHTQSFASADIKSHSRR</sequence>
<feature type="transmembrane region" description="Helical" evidence="1">
    <location>
        <begin position="275"/>
        <end position="293"/>
    </location>
</feature>
<organism evidence="2 3">
    <name type="scientific">Vallitalea pronyensis</name>
    <dbReference type="NCBI Taxonomy" id="1348613"/>
    <lineage>
        <taxon>Bacteria</taxon>
        <taxon>Bacillati</taxon>
        <taxon>Bacillota</taxon>
        <taxon>Clostridia</taxon>
        <taxon>Lachnospirales</taxon>
        <taxon>Vallitaleaceae</taxon>
        <taxon>Vallitalea</taxon>
    </lineage>
</organism>
<proteinExistence type="predicted"/>
<dbReference type="Proteomes" id="UP000683246">
    <property type="component" value="Plasmid pVpro"/>
</dbReference>
<dbReference type="EMBL" id="CP058650">
    <property type="protein sequence ID" value="QUI25904.1"/>
    <property type="molecule type" value="Genomic_DNA"/>
</dbReference>
<evidence type="ECO:0000313" key="3">
    <source>
        <dbReference type="Proteomes" id="UP000683246"/>
    </source>
</evidence>
<keyword evidence="1" id="KW-1133">Transmembrane helix</keyword>
<feature type="transmembrane region" description="Helical" evidence="1">
    <location>
        <begin position="337"/>
        <end position="359"/>
    </location>
</feature>
<feature type="transmembrane region" description="Helical" evidence="1">
    <location>
        <begin position="12"/>
        <end position="31"/>
    </location>
</feature>
<gene>
    <name evidence="2" type="ORF">HZI73_26185</name>
</gene>
<feature type="transmembrane region" description="Helical" evidence="1">
    <location>
        <begin position="305"/>
        <end position="330"/>
    </location>
</feature>
<keyword evidence="3" id="KW-1185">Reference proteome</keyword>
<feature type="transmembrane region" description="Helical" evidence="1">
    <location>
        <begin position="43"/>
        <end position="62"/>
    </location>
</feature>
<dbReference type="AlphaFoldDB" id="A0A8J8SJU9"/>
<protein>
    <submittedName>
        <fullName evidence="2">Uncharacterized protein</fullName>
    </submittedName>
</protein>
<keyword evidence="2" id="KW-0614">Plasmid</keyword>
<keyword evidence="1" id="KW-0812">Transmembrane</keyword>
<geneLocation type="plasmid" evidence="2 3">
    <name>pVpro</name>
</geneLocation>
<name>A0A8J8SJU9_9FIRM</name>
<evidence type="ECO:0000313" key="2">
    <source>
        <dbReference type="EMBL" id="QUI25904.1"/>
    </source>
</evidence>
<accession>A0A8J8SJU9</accession>
<dbReference type="KEGG" id="vpy:HZI73_26185"/>
<feature type="transmembrane region" description="Helical" evidence="1">
    <location>
        <begin position="157"/>
        <end position="176"/>
    </location>
</feature>
<feature type="transmembrane region" description="Helical" evidence="1">
    <location>
        <begin position="197"/>
        <end position="225"/>
    </location>
</feature>